<dbReference type="AlphaFoldDB" id="X1H3Q8"/>
<dbReference type="EMBL" id="BARU01018036">
    <property type="protein sequence ID" value="GAH51740.1"/>
    <property type="molecule type" value="Genomic_DNA"/>
</dbReference>
<accession>X1H3Q8</accession>
<gene>
    <name evidence="1" type="ORF">S03H2_29851</name>
</gene>
<protein>
    <submittedName>
        <fullName evidence="1">Uncharacterized protein</fullName>
    </submittedName>
</protein>
<evidence type="ECO:0000313" key="1">
    <source>
        <dbReference type="EMBL" id="GAH51740.1"/>
    </source>
</evidence>
<feature type="non-terminal residue" evidence="1">
    <location>
        <position position="1"/>
    </location>
</feature>
<comment type="caution">
    <text evidence="1">The sequence shown here is derived from an EMBL/GenBank/DDBJ whole genome shotgun (WGS) entry which is preliminary data.</text>
</comment>
<name>X1H3Q8_9ZZZZ</name>
<sequence length="94" mass="10299">PADANAHDSSILTVTGYRDFLFYVKNGTDVTVTLKYYGSVDGTNYEQIGNSEDVLTGATTYQTMSEAWEYLKVNYEAASAPGSGTLLIELDRRS</sequence>
<reference evidence="1" key="1">
    <citation type="journal article" date="2014" name="Front. Microbiol.">
        <title>High frequency of phylogenetically diverse reductive dehalogenase-homologous genes in deep subseafloor sedimentary metagenomes.</title>
        <authorList>
            <person name="Kawai M."/>
            <person name="Futagami T."/>
            <person name="Toyoda A."/>
            <person name="Takaki Y."/>
            <person name="Nishi S."/>
            <person name="Hori S."/>
            <person name="Arai W."/>
            <person name="Tsubouchi T."/>
            <person name="Morono Y."/>
            <person name="Uchiyama I."/>
            <person name="Ito T."/>
            <person name="Fujiyama A."/>
            <person name="Inagaki F."/>
            <person name="Takami H."/>
        </authorList>
    </citation>
    <scope>NUCLEOTIDE SEQUENCE</scope>
    <source>
        <strain evidence="1">Expedition CK06-06</strain>
    </source>
</reference>
<proteinExistence type="predicted"/>
<organism evidence="1">
    <name type="scientific">marine sediment metagenome</name>
    <dbReference type="NCBI Taxonomy" id="412755"/>
    <lineage>
        <taxon>unclassified sequences</taxon>
        <taxon>metagenomes</taxon>
        <taxon>ecological metagenomes</taxon>
    </lineage>
</organism>